<dbReference type="AlphaFoldDB" id="A0AA35Y6K8"/>
<accession>A0AA35Y6K8</accession>
<sequence>MMRKKKPVHHCGEEIERSRGYRRGRAFTILPAPSRAHNGKKKEAEKLQSDDGEAVVRRVATETGVGDAVGRRRRCYSGIRRLKNGEAMAPLAPLTVHHLSSTKPRNQPDTQLYTKVAGTQIYLDPTYHESRILRKESDVYSFGVVLFEILSGMLVYGERSFGHEQQFLMNNVRRYQQNEPDKLIDPYIRDQINCGSFDTFKEIAYQCISLNLTERPMLDTVIKKI</sequence>
<dbReference type="InterPro" id="IPR011009">
    <property type="entry name" value="Kinase-like_dom_sf"/>
</dbReference>
<dbReference type="Gene3D" id="1.10.510.10">
    <property type="entry name" value="Transferase(Phosphotransferase) domain 1"/>
    <property type="match status" value="1"/>
</dbReference>
<feature type="compositionally biased region" description="Basic and acidic residues" evidence="1">
    <location>
        <begin position="41"/>
        <end position="51"/>
    </location>
</feature>
<organism evidence="3 4">
    <name type="scientific">Lactuca saligna</name>
    <name type="common">Willowleaf lettuce</name>
    <dbReference type="NCBI Taxonomy" id="75948"/>
    <lineage>
        <taxon>Eukaryota</taxon>
        <taxon>Viridiplantae</taxon>
        <taxon>Streptophyta</taxon>
        <taxon>Embryophyta</taxon>
        <taxon>Tracheophyta</taxon>
        <taxon>Spermatophyta</taxon>
        <taxon>Magnoliopsida</taxon>
        <taxon>eudicotyledons</taxon>
        <taxon>Gunneridae</taxon>
        <taxon>Pentapetalae</taxon>
        <taxon>asterids</taxon>
        <taxon>campanulids</taxon>
        <taxon>Asterales</taxon>
        <taxon>Asteraceae</taxon>
        <taxon>Cichorioideae</taxon>
        <taxon>Cichorieae</taxon>
        <taxon>Lactucinae</taxon>
        <taxon>Lactuca</taxon>
    </lineage>
</organism>
<dbReference type="InterPro" id="IPR045272">
    <property type="entry name" value="ANXUR1/2-like"/>
</dbReference>
<dbReference type="InterPro" id="IPR001245">
    <property type="entry name" value="Ser-Thr/Tyr_kinase_cat_dom"/>
</dbReference>
<dbReference type="InterPro" id="IPR000719">
    <property type="entry name" value="Prot_kinase_dom"/>
</dbReference>
<dbReference type="GO" id="GO:0005524">
    <property type="term" value="F:ATP binding"/>
    <property type="evidence" value="ECO:0007669"/>
    <property type="project" value="InterPro"/>
</dbReference>
<feature type="domain" description="Protein kinase" evidence="2">
    <location>
        <begin position="1"/>
        <end position="225"/>
    </location>
</feature>
<dbReference type="GO" id="GO:0004714">
    <property type="term" value="F:transmembrane receptor protein tyrosine kinase activity"/>
    <property type="evidence" value="ECO:0007669"/>
    <property type="project" value="InterPro"/>
</dbReference>
<dbReference type="EMBL" id="OX465077">
    <property type="protein sequence ID" value="CAI9269219.1"/>
    <property type="molecule type" value="Genomic_DNA"/>
</dbReference>
<evidence type="ECO:0000313" key="3">
    <source>
        <dbReference type="EMBL" id="CAI9269219.1"/>
    </source>
</evidence>
<proteinExistence type="predicted"/>
<gene>
    <name evidence="3" type="ORF">LSALG_LOCUS9597</name>
</gene>
<dbReference type="Pfam" id="PF07714">
    <property type="entry name" value="PK_Tyr_Ser-Thr"/>
    <property type="match status" value="1"/>
</dbReference>
<dbReference type="PROSITE" id="PS50011">
    <property type="entry name" value="PROTEIN_KINASE_DOM"/>
    <property type="match status" value="1"/>
</dbReference>
<name>A0AA35Y6K8_LACSI</name>
<evidence type="ECO:0000256" key="1">
    <source>
        <dbReference type="SAM" id="MobiDB-lite"/>
    </source>
</evidence>
<evidence type="ECO:0000313" key="4">
    <source>
        <dbReference type="Proteomes" id="UP001177003"/>
    </source>
</evidence>
<dbReference type="Proteomes" id="UP001177003">
    <property type="component" value="Chromosome 1"/>
</dbReference>
<keyword evidence="4" id="KW-1185">Reference proteome</keyword>
<dbReference type="GO" id="GO:0009506">
    <property type="term" value="C:plasmodesma"/>
    <property type="evidence" value="ECO:0007669"/>
    <property type="project" value="TreeGrafter"/>
</dbReference>
<dbReference type="PANTHER" id="PTHR27003">
    <property type="entry name" value="OS07G0166700 PROTEIN"/>
    <property type="match status" value="1"/>
</dbReference>
<evidence type="ECO:0000259" key="2">
    <source>
        <dbReference type="PROSITE" id="PS50011"/>
    </source>
</evidence>
<feature type="region of interest" description="Disordered" evidence="1">
    <location>
        <begin position="31"/>
        <end position="51"/>
    </location>
</feature>
<dbReference type="PANTHER" id="PTHR27003:SF359">
    <property type="entry name" value="SERINE_THREONINE-PROTEIN KINASE UNC-51-RELATED"/>
    <property type="match status" value="1"/>
</dbReference>
<dbReference type="SUPFAM" id="SSF56112">
    <property type="entry name" value="Protein kinase-like (PK-like)"/>
    <property type="match status" value="1"/>
</dbReference>
<dbReference type="GO" id="GO:0005886">
    <property type="term" value="C:plasma membrane"/>
    <property type="evidence" value="ECO:0007669"/>
    <property type="project" value="TreeGrafter"/>
</dbReference>
<protein>
    <recommendedName>
        <fullName evidence="2">Protein kinase domain-containing protein</fullName>
    </recommendedName>
</protein>
<reference evidence="3" key="1">
    <citation type="submission" date="2023-04" db="EMBL/GenBank/DDBJ databases">
        <authorList>
            <person name="Vijverberg K."/>
            <person name="Xiong W."/>
            <person name="Schranz E."/>
        </authorList>
    </citation>
    <scope>NUCLEOTIDE SEQUENCE</scope>
</reference>